<dbReference type="GO" id="GO:0003676">
    <property type="term" value="F:nucleic acid binding"/>
    <property type="evidence" value="ECO:0007669"/>
    <property type="project" value="InterPro"/>
</dbReference>
<evidence type="ECO:0000313" key="13">
    <source>
        <dbReference type="Proteomes" id="UP000095728"/>
    </source>
</evidence>
<evidence type="ECO:0000256" key="9">
    <source>
        <dbReference type="ARBA" id="ARBA00025599"/>
    </source>
</evidence>
<dbReference type="GO" id="GO:0005634">
    <property type="term" value="C:nucleus"/>
    <property type="evidence" value="ECO:0007669"/>
    <property type="project" value="UniProtKB-SubCell"/>
</dbReference>
<dbReference type="InterPro" id="IPR037431">
    <property type="entry name" value="REX4_DEDDh_dom"/>
</dbReference>
<dbReference type="Proteomes" id="UP000095728">
    <property type="component" value="Unassembled WGS sequence"/>
</dbReference>
<comment type="caution">
    <text evidence="12">The sequence shown here is derived from an EMBL/GenBank/DDBJ whole genome shotgun (WGS) entry which is preliminary data.</text>
</comment>
<evidence type="ECO:0000256" key="1">
    <source>
        <dbReference type="ARBA" id="ARBA00004123"/>
    </source>
</evidence>
<dbReference type="CDD" id="cd06144">
    <property type="entry name" value="REX4_like"/>
    <property type="match status" value="1"/>
</dbReference>
<feature type="region of interest" description="Disordered" evidence="10">
    <location>
        <begin position="1"/>
        <end position="57"/>
    </location>
</feature>
<keyword evidence="8" id="KW-0539">Nucleus</keyword>
<dbReference type="GO" id="GO:0006364">
    <property type="term" value="P:rRNA processing"/>
    <property type="evidence" value="ECO:0007669"/>
    <property type="project" value="UniProtKB-KW"/>
</dbReference>
<dbReference type="InterPro" id="IPR036397">
    <property type="entry name" value="RNaseH_sf"/>
</dbReference>
<evidence type="ECO:0000256" key="3">
    <source>
        <dbReference type="ARBA" id="ARBA00016937"/>
    </source>
</evidence>
<dbReference type="InterPro" id="IPR047021">
    <property type="entry name" value="REXO1/3/4-like"/>
</dbReference>
<dbReference type="PANTHER" id="PTHR12801">
    <property type="entry name" value="RNA EXONUCLEASE REXO1 / RECO3 FAMILY MEMBER-RELATED"/>
    <property type="match status" value="1"/>
</dbReference>
<feature type="compositionally biased region" description="Polar residues" evidence="10">
    <location>
        <begin position="1"/>
        <end position="36"/>
    </location>
</feature>
<accession>A0A1E5R180</accession>
<dbReference type="InterPro" id="IPR013520">
    <property type="entry name" value="Ribonucl_H"/>
</dbReference>
<evidence type="ECO:0000256" key="8">
    <source>
        <dbReference type="ARBA" id="ARBA00023242"/>
    </source>
</evidence>
<dbReference type="STRING" id="56408.A0A1E5R180"/>
<reference evidence="13" key="1">
    <citation type="journal article" date="2016" name="Genome Announc.">
        <title>Genome sequences of three species of Hanseniaspora isolated from spontaneous wine fermentations.</title>
        <authorList>
            <person name="Sternes P.R."/>
            <person name="Lee D."/>
            <person name="Kutyna D.R."/>
            <person name="Borneman A.R."/>
        </authorList>
    </citation>
    <scope>NUCLEOTIDE SEQUENCE [LARGE SCALE GENOMIC DNA]</scope>
    <source>
        <strain evidence="13">AWRI3579</strain>
    </source>
</reference>
<evidence type="ECO:0000256" key="2">
    <source>
        <dbReference type="ARBA" id="ARBA00010489"/>
    </source>
</evidence>
<dbReference type="GO" id="GO:0000027">
    <property type="term" value="P:ribosomal large subunit assembly"/>
    <property type="evidence" value="ECO:0007669"/>
    <property type="project" value="TreeGrafter"/>
</dbReference>
<comment type="similarity">
    <text evidence="2">Belongs to the REXO4 family.</text>
</comment>
<evidence type="ECO:0000256" key="5">
    <source>
        <dbReference type="ARBA" id="ARBA00022722"/>
    </source>
</evidence>
<dbReference type="Pfam" id="PF00929">
    <property type="entry name" value="RNase_T"/>
    <property type="match status" value="1"/>
</dbReference>
<comment type="function">
    <text evidence="9">Exoribonuclease involved in ribosome biosynthesis. Involved in the processing of ITS1, the internal transcribed spacer localized between the 18S and 5.8S rRNAs.</text>
</comment>
<dbReference type="Gene3D" id="3.30.420.10">
    <property type="entry name" value="Ribonuclease H-like superfamily/Ribonuclease H"/>
    <property type="match status" value="1"/>
</dbReference>
<gene>
    <name evidence="12" type="ORF">AWRI3579_g4518</name>
</gene>
<feature type="domain" description="Exonuclease" evidence="11">
    <location>
        <begin position="116"/>
        <end position="278"/>
    </location>
</feature>
<evidence type="ECO:0000259" key="11">
    <source>
        <dbReference type="SMART" id="SM00479"/>
    </source>
</evidence>
<dbReference type="AlphaFoldDB" id="A0A1E5R180"/>
<keyword evidence="6" id="KW-0378">Hydrolase</keyword>
<keyword evidence="5" id="KW-0540">Nuclease</keyword>
<organism evidence="12 13">
    <name type="scientific">Hanseniaspora osmophila</name>
    <dbReference type="NCBI Taxonomy" id="56408"/>
    <lineage>
        <taxon>Eukaryota</taxon>
        <taxon>Fungi</taxon>
        <taxon>Dikarya</taxon>
        <taxon>Ascomycota</taxon>
        <taxon>Saccharomycotina</taxon>
        <taxon>Saccharomycetes</taxon>
        <taxon>Saccharomycodales</taxon>
        <taxon>Saccharomycodaceae</taxon>
        <taxon>Hanseniaspora</taxon>
    </lineage>
</organism>
<keyword evidence="13" id="KW-1185">Reference proteome</keyword>
<name>A0A1E5R180_9ASCO</name>
<comment type="subcellular location">
    <subcellularLocation>
        <location evidence="1">Nucleus</location>
    </subcellularLocation>
</comment>
<dbReference type="InterPro" id="IPR012337">
    <property type="entry name" value="RNaseH-like_sf"/>
</dbReference>
<dbReference type="FunFam" id="3.30.420.10:FF:000007">
    <property type="entry name" value="Interferon-stimulated exonuclease gene 20"/>
    <property type="match status" value="1"/>
</dbReference>
<evidence type="ECO:0000256" key="7">
    <source>
        <dbReference type="ARBA" id="ARBA00022839"/>
    </source>
</evidence>
<evidence type="ECO:0000313" key="12">
    <source>
        <dbReference type="EMBL" id="OEJ80323.1"/>
    </source>
</evidence>
<proteinExistence type="inferred from homology"/>
<dbReference type="PANTHER" id="PTHR12801:SF45">
    <property type="entry name" value="RNA EXONUCLEASE 4"/>
    <property type="match status" value="1"/>
</dbReference>
<keyword evidence="7 12" id="KW-0269">Exonuclease</keyword>
<feature type="compositionally biased region" description="Polar residues" evidence="10">
    <location>
        <begin position="44"/>
        <end position="57"/>
    </location>
</feature>
<dbReference type="SMART" id="SM00479">
    <property type="entry name" value="EXOIII"/>
    <property type="match status" value="1"/>
</dbReference>
<dbReference type="InParanoid" id="A0A1E5R180"/>
<sequence length="287" mass="32312">MGLSSNWKSLKTSNEVNSKTVDKQQGANKNFNSKKNSVGKKFTPNKTTAITKPSSVKKTGRIKSVVDNITKQIQAQSAKRNQEKEVGSIVSVNLQKIIDEDNKTRSLSKNVGEIGKYLAIDCEFVGVGPEGTESVLARVSIVNFYGHTVYDEFVKTKERVVDYRTWVSGIRPGDLLNAEKFEDVQQKVADIIKGRILVGHSVYHDLDALLLSHPKSMIRDTSRHVPYRQKYSNGKTPSLKKLAKEVLNVEVQDAEHSSVEDAKVTMLLYKFDKKEFERLANTKFYNK</sequence>
<keyword evidence="4" id="KW-0698">rRNA processing</keyword>
<evidence type="ECO:0000256" key="4">
    <source>
        <dbReference type="ARBA" id="ARBA00022552"/>
    </source>
</evidence>
<dbReference type="FunCoup" id="A0A1E5R180">
    <property type="interactions" value="819"/>
</dbReference>
<evidence type="ECO:0000256" key="10">
    <source>
        <dbReference type="SAM" id="MobiDB-lite"/>
    </source>
</evidence>
<evidence type="ECO:0000256" key="6">
    <source>
        <dbReference type="ARBA" id="ARBA00022801"/>
    </source>
</evidence>
<dbReference type="EMBL" id="LPNM01000012">
    <property type="protein sequence ID" value="OEJ80323.1"/>
    <property type="molecule type" value="Genomic_DNA"/>
</dbReference>
<dbReference type="GO" id="GO:0008408">
    <property type="term" value="F:3'-5' exonuclease activity"/>
    <property type="evidence" value="ECO:0007669"/>
    <property type="project" value="InterPro"/>
</dbReference>
<dbReference type="OrthoDB" id="8191639at2759"/>
<protein>
    <recommendedName>
        <fullName evidence="3">RNA exonuclease 4</fullName>
    </recommendedName>
</protein>
<dbReference type="SUPFAM" id="SSF53098">
    <property type="entry name" value="Ribonuclease H-like"/>
    <property type="match status" value="1"/>
</dbReference>